<feature type="transmembrane region" description="Helical" evidence="8">
    <location>
        <begin position="64"/>
        <end position="81"/>
    </location>
</feature>
<dbReference type="PANTHER" id="PTHR30472">
    <property type="entry name" value="FERRIC ENTEROBACTIN TRANSPORT SYSTEM PERMEASE PROTEIN"/>
    <property type="match status" value="1"/>
</dbReference>
<evidence type="ECO:0000313" key="10">
    <source>
        <dbReference type="Proteomes" id="UP001595776"/>
    </source>
</evidence>
<dbReference type="RefSeq" id="WP_068143955.1">
    <property type="nucleotide sequence ID" value="NZ_JBHSCR010000014.1"/>
</dbReference>
<evidence type="ECO:0000256" key="7">
    <source>
        <dbReference type="ARBA" id="ARBA00023136"/>
    </source>
</evidence>
<reference evidence="10" key="1">
    <citation type="journal article" date="2019" name="Int. J. Syst. Evol. Microbiol.">
        <title>The Global Catalogue of Microorganisms (GCM) 10K type strain sequencing project: providing services to taxonomists for standard genome sequencing and annotation.</title>
        <authorList>
            <consortium name="The Broad Institute Genomics Platform"/>
            <consortium name="The Broad Institute Genome Sequencing Center for Infectious Disease"/>
            <person name="Wu L."/>
            <person name="Ma J."/>
        </authorList>
    </citation>
    <scope>NUCLEOTIDE SEQUENCE [LARGE SCALE GENOMIC DNA]</scope>
    <source>
        <strain evidence="10">CGMCC 1.15304</strain>
    </source>
</reference>
<keyword evidence="10" id="KW-1185">Reference proteome</keyword>
<dbReference type="Proteomes" id="UP001595776">
    <property type="component" value="Unassembled WGS sequence"/>
</dbReference>
<name>A0ABV8UEN5_9PROT</name>
<evidence type="ECO:0000256" key="5">
    <source>
        <dbReference type="ARBA" id="ARBA00022692"/>
    </source>
</evidence>
<evidence type="ECO:0000256" key="3">
    <source>
        <dbReference type="ARBA" id="ARBA00022448"/>
    </source>
</evidence>
<feature type="transmembrane region" description="Helical" evidence="8">
    <location>
        <begin position="241"/>
        <end position="266"/>
    </location>
</feature>
<dbReference type="Gene3D" id="1.10.3470.10">
    <property type="entry name" value="ABC transporter involved in vitamin B12 uptake, BtuC"/>
    <property type="match status" value="1"/>
</dbReference>
<evidence type="ECO:0000256" key="1">
    <source>
        <dbReference type="ARBA" id="ARBA00004651"/>
    </source>
</evidence>
<evidence type="ECO:0000256" key="2">
    <source>
        <dbReference type="ARBA" id="ARBA00007935"/>
    </source>
</evidence>
<dbReference type="PANTHER" id="PTHR30472:SF29">
    <property type="entry name" value="VITAMIN B12 IMPORT SYSTEM PERMEASE PROTEIN BTUC"/>
    <property type="match status" value="1"/>
</dbReference>
<comment type="similarity">
    <text evidence="2">Belongs to the binding-protein-dependent transport system permease family. FecCD subfamily.</text>
</comment>
<feature type="transmembrane region" description="Helical" evidence="8">
    <location>
        <begin position="146"/>
        <end position="170"/>
    </location>
</feature>
<keyword evidence="6 8" id="KW-1133">Transmembrane helix</keyword>
<protein>
    <submittedName>
        <fullName evidence="9">FecCD family ABC transporter permease</fullName>
    </submittedName>
</protein>
<dbReference type="EMBL" id="JBHSCR010000014">
    <property type="protein sequence ID" value="MFC4349120.1"/>
    <property type="molecule type" value="Genomic_DNA"/>
</dbReference>
<evidence type="ECO:0000313" key="9">
    <source>
        <dbReference type="EMBL" id="MFC4349120.1"/>
    </source>
</evidence>
<gene>
    <name evidence="9" type="ORF">ACFO5Q_14795</name>
</gene>
<feature type="transmembrane region" description="Helical" evidence="8">
    <location>
        <begin position="198"/>
        <end position="220"/>
    </location>
</feature>
<dbReference type="CDD" id="cd06550">
    <property type="entry name" value="TM_ABC_iron-siderophores_like"/>
    <property type="match status" value="1"/>
</dbReference>
<keyword evidence="7 8" id="KW-0472">Membrane</keyword>
<evidence type="ECO:0000256" key="8">
    <source>
        <dbReference type="SAM" id="Phobius"/>
    </source>
</evidence>
<sequence>MIRALGQNGTPLNVALVAIILIVALMSGMFGQVDLDLVQVGTAVFGPADSPEAIIVRELRLPRVLLAILAGASLGYSGAALQGLLRNPLADPGVIGVSASASLGAVIAIYMGLAALTPVAIPVMAMVGAFASTAILMLLASRDASVLTLILAGIGISSLATAAIALVMNFTSNPVTVQEMVMWMLGSLENRTFDDLTLAGPFIVAGWIVMMGVGQGLNALSLGEDAAHTLGIDLKRLRWRVVLGTALSVGATVSVCGAVGFVGLVVPHMVRAVIGYEPRRLLLPSALLGAILMMLADILTRLPIGHGQLRLGVVMAIIGAPVFLYIVFKTRESMR</sequence>
<dbReference type="Pfam" id="PF01032">
    <property type="entry name" value="FecCD"/>
    <property type="match status" value="1"/>
</dbReference>
<keyword evidence="5 8" id="KW-0812">Transmembrane</keyword>
<evidence type="ECO:0000256" key="6">
    <source>
        <dbReference type="ARBA" id="ARBA00022989"/>
    </source>
</evidence>
<feature type="transmembrane region" description="Helical" evidence="8">
    <location>
        <begin position="12"/>
        <end position="30"/>
    </location>
</feature>
<evidence type="ECO:0000256" key="4">
    <source>
        <dbReference type="ARBA" id="ARBA00022475"/>
    </source>
</evidence>
<comment type="caution">
    <text evidence="9">The sequence shown here is derived from an EMBL/GenBank/DDBJ whole genome shotgun (WGS) entry which is preliminary data.</text>
</comment>
<accession>A0ABV8UEN5</accession>
<organism evidence="9 10">
    <name type="scientific">Kordiimonas lipolytica</name>
    <dbReference type="NCBI Taxonomy" id="1662421"/>
    <lineage>
        <taxon>Bacteria</taxon>
        <taxon>Pseudomonadati</taxon>
        <taxon>Pseudomonadota</taxon>
        <taxon>Alphaproteobacteria</taxon>
        <taxon>Kordiimonadales</taxon>
        <taxon>Kordiimonadaceae</taxon>
        <taxon>Kordiimonas</taxon>
    </lineage>
</organism>
<dbReference type="InterPro" id="IPR037294">
    <property type="entry name" value="ABC_BtuC-like"/>
</dbReference>
<feature type="transmembrane region" description="Helical" evidence="8">
    <location>
        <begin position="93"/>
        <end position="113"/>
    </location>
</feature>
<keyword evidence="3" id="KW-0813">Transport</keyword>
<feature type="transmembrane region" description="Helical" evidence="8">
    <location>
        <begin position="311"/>
        <end position="328"/>
    </location>
</feature>
<dbReference type="SUPFAM" id="SSF81345">
    <property type="entry name" value="ABC transporter involved in vitamin B12 uptake, BtuC"/>
    <property type="match status" value="1"/>
</dbReference>
<proteinExistence type="inferred from homology"/>
<dbReference type="InterPro" id="IPR000522">
    <property type="entry name" value="ABC_transptr_permease_BtuC"/>
</dbReference>
<keyword evidence="4" id="KW-1003">Cell membrane</keyword>
<feature type="transmembrane region" description="Helical" evidence="8">
    <location>
        <begin position="281"/>
        <end position="299"/>
    </location>
</feature>
<feature type="transmembrane region" description="Helical" evidence="8">
    <location>
        <begin position="119"/>
        <end position="139"/>
    </location>
</feature>
<comment type="subcellular location">
    <subcellularLocation>
        <location evidence="1">Cell membrane</location>
        <topology evidence="1">Multi-pass membrane protein</topology>
    </subcellularLocation>
</comment>